<protein>
    <submittedName>
        <fullName evidence="1">Uncharacterized protein</fullName>
    </submittedName>
</protein>
<name>A0A8B9NP04_9AVES</name>
<sequence>MAPRKRNRHALGFLCCFGGSDLPEINLKDNNPLQFLEFSVPIPPAEELNARFSELVVSFCCLHEKHRQRS</sequence>
<accession>A0A8B9NP04</accession>
<dbReference type="Proteomes" id="UP000694541">
    <property type="component" value="Unplaced"/>
</dbReference>
<evidence type="ECO:0000313" key="1">
    <source>
        <dbReference type="Ensembl" id="ENSANIP00000026839.1"/>
    </source>
</evidence>
<reference evidence="1" key="1">
    <citation type="submission" date="2025-08" db="UniProtKB">
        <authorList>
            <consortium name="Ensembl"/>
        </authorList>
    </citation>
    <scope>IDENTIFICATION</scope>
</reference>
<proteinExistence type="predicted"/>
<dbReference type="AlphaFoldDB" id="A0A8B9NP04"/>
<organism evidence="1 2">
    <name type="scientific">Accipiter nisus</name>
    <name type="common">Eurasian sparrowhawk</name>
    <dbReference type="NCBI Taxonomy" id="211598"/>
    <lineage>
        <taxon>Eukaryota</taxon>
        <taxon>Metazoa</taxon>
        <taxon>Chordata</taxon>
        <taxon>Craniata</taxon>
        <taxon>Vertebrata</taxon>
        <taxon>Euteleostomi</taxon>
        <taxon>Archelosauria</taxon>
        <taxon>Archosauria</taxon>
        <taxon>Dinosauria</taxon>
        <taxon>Saurischia</taxon>
        <taxon>Theropoda</taxon>
        <taxon>Coelurosauria</taxon>
        <taxon>Aves</taxon>
        <taxon>Neognathae</taxon>
        <taxon>Neoaves</taxon>
        <taxon>Telluraves</taxon>
        <taxon>Accipitrimorphae</taxon>
        <taxon>Accipitriformes</taxon>
        <taxon>Accipitridae</taxon>
        <taxon>Accipitrinae</taxon>
        <taxon>Accipiter</taxon>
    </lineage>
</organism>
<reference evidence="1" key="2">
    <citation type="submission" date="2025-09" db="UniProtKB">
        <authorList>
            <consortium name="Ensembl"/>
        </authorList>
    </citation>
    <scope>IDENTIFICATION</scope>
</reference>
<keyword evidence="2" id="KW-1185">Reference proteome</keyword>
<dbReference type="Ensembl" id="ENSANIT00000027732.1">
    <property type="protein sequence ID" value="ENSANIP00000026839.1"/>
    <property type="gene ID" value="ENSANIG00000017985.1"/>
</dbReference>
<evidence type="ECO:0000313" key="2">
    <source>
        <dbReference type="Proteomes" id="UP000694541"/>
    </source>
</evidence>